<dbReference type="InterPro" id="IPR056737">
    <property type="entry name" value="Beta-prop_ATRN-MKLN-like"/>
</dbReference>
<comment type="caution">
    <text evidence="5">The sequence shown here is derived from an EMBL/GenBank/DDBJ whole genome shotgun (WGS) entry which is preliminary data.</text>
</comment>
<gene>
    <name evidence="5" type="ORF">DX927_21460</name>
</gene>
<feature type="signal peptide" evidence="3">
    <location>
        <begin position="1"/>
        <end position="21"/>
    </location>
</feature>
<dbReference type="SMART" id="SM00612">
    <property type="entry name" value="Kelch"/>
    <property type="match status" value="6"/>
</dbReference>
<dbReference type="Pfam" id="PF24981">
    <property type="entry name" value="Beta-prop_ATRN-LZTR1"/>
    <property type="match status" value="1"/>
</dbReference>
<evidence type="ECO:0000256" key="3">
    <source>
        <dbReference type="SAM" id="SignalP"/>
    </source>
</evidence>
<reference evidence="5 6" key="1">
    <citation type="submission" date="2018-08" db="EMBL/GenBank/DDBJ databases">
        <title>Bacillus phenotypic plasticity.</title>
        <authorList>
            <person name="Hurtado E."/>
        </authorList>
    </citation>
    <scope>NUCLEOTIDE SEQUENCE [LARGE SCALE GENOMIC DNA]</scope>
    <source>
        <strain evidence="5 6">427</strain>
    </source>
</reference>
<dbReference type="InterPro" id="IPR015915">
    <property type="entry name" value="Kelch-typ_b-propeller"/>
</dbReference>
<dbReference type="EMBL" id="QSND01000005">
    <property type="protein sequence ID" value="KAA6447809.1"/>
    <property type="molecule type" value="Genomic_DNA"/>
</dbReference>
<feature type="domain" description="Attractin/MKLN-like beta-propeller" evidence="4">
    <location>
        <begin position="32"/>
        <end position="252"/>
    </location>
</feature>
<accession>A0A5M8RHY4</accession>
<evidence type="ECO:0000259" key="4">
    <source>
        <dbReference type="Pfam" id="PF24981"/>
    </source>
</evidence>
<sequence length="420" mass="46551">MKTKFLFALMIIIFASLTAYAPAKAEEKNDTYEWVDKANLPEALYGAVTAVADEKIYVIGGGKNDQVTNHTYVYDPQNDTWTQKSDMPTARKGAAFAVVDGKIYVIGGFLGKTSYTNKVEVYNPKTDTWETAPDLPQHKAIASASAIGNNIYVIGGHTAERPNLSDKNFCYNTETKTWTEKKSLPIDLEYLTTSTANGKVYAIGGFSNLKTNKIIYEYDPSSDSWNKKNNLITGYIGSSSTAVNGKIYIIGGNIPGKNGSDLVQVYDPADDSIKEFKSINHARSFSGVVSIKDDIYVIGGAGTVSNFKYGNNQDLNSVEMLSLDGNTKTPSQPEEPQNDNHRAKLIITMITGLEKEYDLPMKEVNDFINWYDQKDAGIGLSRYAINVYDDNGPYVSRKDHVIFNNILMFQVNEYETSKSK</sequence>
<dbReference type="Gene3D" id="2.120.10.80">
    <property type="entry name" value="Kelch-type beta propeller"/>
    <property type="match status" value="2"/>
</dbReference>
<dbReference type="PANTHER" id="PTHR46260:SF3">
    <property type="entry name" value="RING-TYPE DOMAIN-CONTAINING PROTEIN"/>
    <property type="match status" value="1"/>
</dbReference>
<protein>
    <recommendedName>
        <fullName evidence="4">Attractin/MKLN-like beta-propeller domain-containing protein</fullName>
    </recommendedName>
</protein>
<evidence type="ECO:0000313" key="6">
    <source>
        <dbReference type="Proteomes" id="UP000324326"/>
    </source>
</evidence>
<evidence type="ECO:0000256" key="1">
    <source>
        <dbReference type="ARBA" id="ARBA00022441"/>
    </source>
</evidence>
<evidence type="ECO:0000256" key="2">
    <source>
        <dbReference type="ARBA" id="ARBA00022737"/>
    </source>
</evidence>
<name>A0A5M8RHY4_9BACI</name>
<feature type="chain" id="PRO_5039363145" description="Attractin/MKLN-like beta-propeller domain-containing protein" evidence="3">
    <location>
        <begin position="22"/>
        <end position="420"/>
    </location>
</feature>
<keyword evidence="3" id="KW-0732">Signal</keyword>
<dbReference type="InterPro" id="IPR051746">
    <property type="entry name" value="Kelch_domain_containing_8"/>
</dbReference>
<dbReference type="InterPro" id="IPR006652">
    <property type="entry name" value="Kelch_1"/>
</dbReference>
<proteinExistence type="predicted"/>
<dbReference type="RefSeq" id="WP_148958529.1">
    <property type="nucleotide sequence ID" value="NZ_CM125431.1"/>
</dbReference>
<dbReference type="Proteomes" id="UP000324326">
    <property type="component" value="Unassembled WGS sequence"/>
</dbReference>
<evidence type="ECO:0000313" key="5">
    <source>
        <dbReference type="EMBL" id="KAA6447809.1"/>
    </source>
</evidence>
<organism evidence="5 6">
    <name type="scientific">Bacillus swezeyi</name>
    <dbReference type="NCBI Taxonomy" id="1925020"/>
    <lineage>
        <taxon>Bacteria</taxon>
        <taxon>Bacillati</taxon>
        <taxon>Bacillota</taxon>
        <taxon>Bacilli</taxon>
        <taxon>Bacillales</taxon>
        <taxon>Bacillaceae</taxon>
        <taxon>Bacillus</taxon>
    </lineage>
</organism>
<dbReference type="PANTHER" id="PTHR46260">
    <property type="entry name" value="RING-TYPE DOMAIN-CONTAINING PROTEIN"/>
    <property type="match status" value="1"/>
</dbReference>
<dbReference type="AlphaFoldDB" id="A0A5M8RHY4"/>
<keyword evidence="1" id="KW-0880">Kelch repeat</keyword>
<dbReference type="SUPFAM" id="SSF117281">
    <property type="entry name" value="Kelch motif"/>
    <property type="match status" value="2"/>
</dbReference>
<dbReference type="Pfam" id="PF01344">
    <property type="entry name" value="Kelch_1"/>
    <property type="match status" value="1"/>
</dbReference>
<keyword evidence="2" id="KW-0677">Repeat</keyword>